<protein>
    <recommendedName>
        <fullName evidence="5">Tetratricopeptide repeat protein 29</fullName>
    </recommendedName>
</protein>
<dbReference type="WBParaSite" id="HDID_0000984501-mRNA-1">
    <property type="protein sequence ID" value="HDID_0000984501-mRNA-1"/>
    <property type="gene ID" value="HDID_0000984501"/>
</dbReference>
<evidence type="ECO:0000256" key="7">
    <source>
        <dbReference type="SAM" id="MobiDB-lite"/>
    </source>
</evidence>
<dbReference type="GO" id="GO:0005929">
    <property type="term" value="C:cilium"/>
    <property type="evidence" value="ECO:0007669"/>
    <property type="project" value="TreeGrafter"/>
</dbReference>
<evidence type="ECO:0000313" key="9">
    <source>
        <dbReference type="Proteomes" id="UP000274504"/>
    </source>
</evidence>
<accession>A0A0R3SW34</accession>
<comment type="subcellular location">
    <subcellularLocation>
        <location evidence="1">Cytoplasm</location>
    </subcellularLocation>
</comment>
<dbReference type="AlphaFoldDB" id="A0A0R3SW34"/>
<dbReference type="OrthoDB" id="626167at2759"/>
<proteinExistence type="predicted"/>
<evidence type="ECO:0000256" key="2">
    <source>
        <dbReference type="ARBA" id="ARBA00022490"/>
    </source>
</evidence>
<gene>
    <name evidence="8" type="ORF">HDID_LOCUS9843</name>
</gene>
<evidence type="ECO:0000256" key="1">
    <source>
        <dbReference type="ARBA" id="ARBA00004496"/>
    </source>
</evidence>
<evidence type="ECO:0000256" key="5">
    <source>
        <dbReference type="ARBA" id="ARBA00040665"/>
    </source>
</evidence>
<comment type="function">
    <text evidence="6">Axonemal protein which is implicated in axonemal and/or peri-axonemal structure assembly and regulates flagellum assembly and beating and therefore sperm motility.</text>
</comment>
<keyword evidence="2" id="KW-0963">Cytoplasm</keyword>
<dbReference type="Gene3D" id="1.25.40.10">
    <property type="entry name" value="Tetratricopeptide repeat domain"/>
    <property type="match status" value="1"/>
</dbReference>
<dbReference type="EMBL" id="UYSG01011416">
    <property type="protein sequence ID" value="VDL62262.1"/>
    <property type="molecule type" value="Genomic_DNA"/>
</dbReference>
<dbReference type="PANTHER" id="PTHR46630">
    <property type="entry name" value="TETRATRICOPEPTIDE REPEAT PROTEIN 29"/>
    <property type="match status" value="1"/>
</dbReference>
<dbReference type="InterPro" id="IPR011990">
    <property type="entry name" value="TPR-like_helical_dom_sf"/>
</dbReference>
<name>A0A0R3SW34_HYMDI</name>
<keyword evidence="4" id="KW-0802">TPR repeat</keyword>
<dbReference type="GO" id="GO:0005737">
    <property type="term" value="C:cytoplasm"/>
    <property type="evidence" value="ECO:0007669"/>
    <property type="project" value="UniProtKB-SubCell"/>
</dbReference>
<reference evidence="8 9" key="2">
    <citation type="submission" date="2018-11" db="EMBL/GenBank/DDBJ databases">
        <authorList>
            <consortium name="Pathogen Informatics"/>
        </authorList>
    </citation>
    <scope>NUCLEOTIDE SEQUENCE [LARGE SCALE GENOMIC DNA]</scope>
</reference>
<evidence type="ECO:0000256" key="3">
    <source>
        <dbReference type="ARBA" id="ARBA00022737"/>
    </source>
</evidence>
<keyword evidence="3" id="KW-0677">Repeat</keyword>
<evidence type="ECO:0000256" key="4">
    <source>
        <dbReference type="ARBA" id="ARBA00022803"/>
    </source>
</evidence>
<sequence length="530" mass="61178">MSQEQNPFGSHNFPVSSNCLPGLNLPVEKFANFKQPNDSMFVSNGFPSKKCVNNTNNSGVAEKCSALNEDINSDAVKLRLRAELPHLTRKQAAQFQLPLYETLCHDLLENGYHYAFTEIFEIHEKQMEDRQYAGPDSILWTIPPISEQPEKIHKLRDQLSKAEAAARRQDHHTVFSCYLKLAKYFNDFPDERWLAEHFFGYCLVVAQRITDDDGLKLATAYEYNGLAKETIGDLIRASYFFIQFYNATRNKKWRNDDGTVMSEKADRHLVRIYHALMDETPKEHINDRLTYCTKAHEIAKASGNVNLAASTSLKLGQMYLEADKISEALMFYQGYFEFAKESNDWASFGHACELLAQLYESQSNIPEAIVYLKQYAELCEEHCDWLQLCKACRLLGHTLDRAGYPEKALQWLIKACKLPQSVNAPNPEAFRQYTETSRIMIGVARAHSMNALYLNALLTDTPQTVLHLIEWKSNPRNEETFFMNYENRPDLILPELEVDLVIMTIKEMENQRRRNQKKSYNHYKESTGKL</sequence>
<dbReference type="GO" id="GO:0003341">
    <property type="term" value="P:cilium movement"/>
    <property type="evidence" value="ECO:0007669"/>
    <property type="project" value="TreeGrafter"/>
</dbReference>
<evidence type="ECO:0000313" key="10">
    <source>
        <dbReference type="WBParaSite" id="HDID_0000984501-mRNA-1"/>
    </source>
</evidence>
<dbReference type="STRING" id="6216.A0A0R3SW34"/>
<dbReference type="SUPFAM" id="SSF48452">
    <property type="entry name" value="TPR-like"/>
    <property type="match status" value="1"/>
</dbReference>
<dbReference type="InterPro" id="IPR051476">
    <property type="entry name" value="Bac_ResReg_Asp_Phosphatase"/>
</dbReference>
<evidence type="ECO:0000256" key="6">
    <source>
        <dbReference type="ARBA" id="ARBA00044739"/>
    </source>
</evidence>
<dbReference type="Proteomes" id="UP000274504">
    <property type="component" value="Unassembled WGS sequence"/>
</dbReference>
<reference evidence="10" key="1">
    <citation type="submission" date="2017-02" db="UniProtKB">
        <authorList>
            <consortium name="WormBaseParasite"/>
        </authorList>
    </citation>
    <scope>IDENTIFICATION</scope>
</reference>
<feature type="region of interest" description="Disordered" evidence="7">
    <location>
        <begin position="511"/>
        <end position="530"/>
    </location>
</feature>
<organism evidence="10">
    <name type="scientific">Hymenolepis diminuta</name>
    <name type="common">Rat tapeworm</name>
    <dbReference type="NCBI Taxonomy" id="6216"/>
    <lineage>
        <taxon>Eukaryota</taxon>
        <taxon>Metazoa</taxon>
        <taxon>Spiralia</taxon>
        <taxon>Lophotrochozoa</taxon>
        <taxon>Platyhelminthes</taxon>
        <taxon>Cestoda</taxon>
        <taxon>Eucestoda</taxon>
        <taxon>Cyclophyllidea</taxon>
        <taxon>Hymenolepididae</taxon>
        <taxon>Hymenolepis</taxon>
    </lineage>
</organism>
<evidence type="ECO:0000313" key="8">
    <source>
        <dbReference type="EMBL" id="VDL62262.1"/>
    </source>
</evidence>
<dbReference type="PANTHER" id="PTHR46630:SF1">
    <property type="entry name" value="TETRATRICOPEPTIDE REPEAT PROTEIN 29"/>
    <property type="match status" value="1"/>
</dbReference>